<dbReference type="EMBL" id="CAICTM010000305">
    <property type="protein sequence ID" value="CAB9507436.1"/>
    <property type="molecule type" value="Genomic_DNA"/>
</dbReference>
<name>A0A9N8DV63_9STRA</name>
<feature type="region of interest" description="Disordered" evidence="1">
    <location>
        <begin position="111"/>
        <end position="149"/>
    </location>
</feature>
<evidence type="ECO:0000313" key="2">
    <source>
        <dbReference type="EMBL" id="CAB9507436.1"/>
    </source>
</evidence>
<feature type="compositionally biased region" description="Basic and acidic residues" evidence="1">
    <location>
        <begin position="602"/>
        <end position="630"/>
    </location>
</feature>
<dbReference type="Proteomes" id="UP001153069">
    <property type="component" value="Unassembled WGS sequence"/>
</dbReference>
<organism evidence="2 3">
    <name type="scientific">Seminavis robusta</name>
    <dbReference type="NCBI Taxonomy" id="568900"/>
    <lineage>
        <taxon>Eukaryota</taxon>
        <taxon>Sar</taxon>
        <taxon>Stramenopiles</taxon>
        <taxon>Ochrophyta</taxon>
        <taxon>Bacillariophyta</taxon>
        <taxon>Bacillariophyceae</taxon>
        <taxon>Bacillariophycidae</taxon>
        <taxon>Naviculales</taxon>
        <taxon>Naviculaceae</taxon>
        <taxon>Seminavis</taxon>
    </lineage>
</organism>
<evidence type="ECO:0000256" key="1">
    <source>
        <dbReference type="SAM" id="MobiDB-lite"/>
    </source>
</evidence>
<proteinExistence type="predicted"/>
<accession>A0A9N8DV63</accession>
<keyword evidence="3" id="KW-1185">Reference proteome</keyword>
<feature type="compositionally biased region" description="Basic and acidic residues" evidence="1">
    <location>
        <begin position="657"/>
        <end position="667"/>
    </location>
</feature>
<evidence type="ECO:0000313" key="3">
    <source>
        <dbReference type="Proteomes" id="UP001153069"/>
    </source>
</evidence>
<gene>
    <name evidence="2" type="ORF">SEMRO_306_G113080.1</name>
</gene>
<dbReference type="AlphaFoldDB" id="A0A9N8DV63"/>
<feature type="compositionally biased region" description="Basic residues" evidence="1">
    <location>
        <begin position="519"/>
        <end position="532"/>
    </location>
</feature>
<feature type="compositionally biased region" description="Basic and acidic residues" evidence="1">
    <location>
        <begin position="470"/>
        <end position="490"/>
    </location>
</feature>
<dbReference type="OrthoDB" id="48253at2759"/>
<dbReference type="Gene3D" id="3.90.550.10">
    <property type="entry name" value="Spore Coat Polysaccharide Biosynthesis Protein SpsA, Chain A"/>
    <property type="match status" value="1"/>
</dbReference>
<dbReference type="InterPro" id="IPR029044">
    <property type="entry name" value="Nucleotide-diphossugar_trans"/>
</dbReference>
<feature type="region of interest" description="Disordered" evidence="1">
    <location>
        <begin position="460"/>
        <end position="667"/>
    </location>
</feature>
<feature type="compositionally biased region" description="Basic and acidic residues" evidence="1">
    <location>
        <begin position="638"/>
        <end position="648"/>
    </location>
</feature>
<dbReference type="SUPFAM" id="SSF53448">
    <property type="entry name" value="Nucleotide-diphospho-sugar transferases"/>
    <property type="match status" value="1"/>
</dbReference>
<comment type="caution">
    <text evidence="2">The sequence shown here is derived from an EMBL/GenBank/DDBJ whole genome shotgun (WGS) entry which is preliminary data.</text>
</comment>
<feature type="compositionally biased region" description="Basic and acidic residues" evidence="1">
    <location>
        <begin position="497"/>
        <end position="507"/>
    </location>
</feature>
<sequence length="667" mass="74989">MSISTPTTSATSNANNGSTVVSTKHAVVLPAHAKYSKTITKFLKSGRFRWVAVVGCILLQVQYAIQNRYAMVFENRNLNTTMRRLDQTNSNNLPHVDLEFLGAAKNETAIINNDEQKNSSEENQSTTALEEEEETASDEPKEPPKQPETVNVLFGLHGSNQFFFDEWEVAFKSVLLNAPLDAPLHIHIVANGDAHVRVQERLQDNHLIGSLWRNPITVTIYNVERRQAEFHALLKHAFRGGQATIDERVSLGGYYRLLSPMVLPQGTGPVAYMDADAVIMANLGDLWKHVNASYSFQASATWLCSAFIIINIDRAGNFWDLVDQLPIVDHGGDQSLLEKVTKANPEIMGPLPVTWDTHMGHGHRPVPHHVLKKRPDGVGFLHFNGNRPNYFHDGLQQYCDRAKSCKDDPRAQQLFQQTWGLADYYVNMPWEWAKYTGGVSKIPPGETGHPLRYVEIMSNSTWIPPTDPPTKPRQDDHATTSNQRKQDQRTNLRRNHQRTETETEKKPQPPAVLPADHKKAGRNHSGKFRAVARRSEKQTAAADQPEKARQKATNVARRRRRRRGEENTTQTSTTDPTKPRQTATNRRSEKKTRTAMATDPPSDPRQKATDGAGRLEKKAKTKTSVDEHKKAGNKNAKAKQEPIAENDPRVVGGRKWIQKEGKNATSM</sequence>
<protein>
    <submittedName>
        <fullName evidence="2">Uncharacterized protein</fullName>
    </submittedName>
</protein>
<reference evidence="2" key="1">
    <citation type="submission" date="2020-06" db="EMBL/GenBank/DDBJ databases">
        <authorList>
            <consortium name="Plant Systems Biology data submission"/>
        </authorList>
    </citation>
    <scope>NUCLEOTIDE SEQUENCE</scope>
    <source>
        <strain evidence="2">D6</strain>
    </source>
</reference>